<evidence type="ECO:0000313" key="3">
    <source>
        <dbReference type="EMBL" id="CAG7715864.1"/>
    </source>
</evidence>
<keyword evidence="1" id="KW-0175">Coiled coil</keyword>
<dbReference type="AlphaFoldDB" id="A0A8J2J8S3"/>
<name>A0A8J2J8S3_9HEXA</name>
<organism evidence="3 4">
    <name type="scientific">Allacma fusca</name>
    <dbReference type="NCBI Taxonomy" id="39272"/>
    <lineage>
        <taxon>Eukaryota</taxon>
        <taxon>Metazoa</taxon>
        <taxon>Ecdysozoa</taxon>
        <taxon>Arthropoda</taxon>
        <taxon>Hexapoda</taxon>
        <taxon>Collembola</taxon>
        <taxon>Symphypleona</taxon>
        <taxon>Sminthuridae</taxon>
        <taxon>Allacma</taxon>
    </lineage>
</organism>
<evidence type="ECO:0000313" key="4">
    <source>
        <dbReference type="Proteomes" id="UP000708208"/>
    </source>
</evidence>
<dbReference type="EMBL" id="CAJVCH010034842">
    <property type="protein sequence ID" value="CAG7715864.1"/>
    <property type="molecule type" value="Genomic_DNA"/>
</dbReference>
<reference evidence="3" key="1">
    <citation type="submission" date="2021-06" db="EMBL/GenBank/DDBJ databases">
        <authorList>
            <person name="Hodson N. C."/>
            <person name="Mongue J. A."/>
            <person name="Jaron S. K."/>
        </authorList>
    </citation>
    <scope>NUCLEOTIDE SEQUENCE</scope>
</reference>
<dbReference type="Proteomes" id="UP000708208">
    <property type="component" value="Unassembled WGS sequence"/>
</dbReference>
<protein>
    <submittedName>
        <fullName evidence="3">Uncharacterized protein</fullName>
    </submittedName>
</protein>
<gene>
    <name evidence="3" type="ORF">AFUS01_LOCUS5462</name>
</gene>
<feature type="compositionally biased region" description="Low complexity" evidence="2">
    <location>
        <begin position="455"/>
        <end position="465"/>
    </location>
</feature>
<feature type="region of interest" description="Disordered" evidence="2">
    <location>
        <begin position="127"/>
        <end position="153"/>
    </location>
</feature>
<evidence type="ECO:0000256" key="2">
    <source>
        <dbReference type="SAM" id="MobiDB-lite"/>
    </source>
</evidence>
<feature type="compositionally biased region" description="Basic and acidic residues" evidence="2">
    <location>
        <begin position="468"/>
        <end position="478"/>
    </location>
</feature>
<feature type="compositionally biased region" description="Polar residues" evidence="2">
    <location>
        <begin position="420"/>
        <end position="454"/>
    </location>
</feature>
<evidence type="ECO:0000256" key="1">
    <source>
        <dbReference type="SAM" id="Coils"/>
    </source>
</evidence>
<comment type="caution">
    <text evidence="3">The sequence shown here is derived from an EMBL/GenBank/DDBJ whole genome shotgun (WGS) entry which is preliminary data.</text>
</comment>
<keyword evidence="4" id="KW-1185">Reference proteome</keyword>
<sequence>MATQCVQTSQLSQPLFPRSPMFAPSSYGPFPWGTRDDSIGEQYPYPAMDGLQSSSNSAWAWLPPPSTNLIQYQNYVPSSVLNRSYSINDTYYNSGHSYYPPSPESNATTVSAPTNISTHYLPTFTIQNSTSTRSASPPPQAVHEPKSANPLLSSRNSISIPITYDPEISPPIRRGSTSDIKASNQLVQESKKSNMKHSVNANKLSSETSYRTVLPKKLVATSSVHREVNFKSSTNAGRGDYLPVNFKPKSNAIRNHINEKMMHSTLRKVSPNRIYIPNPPCSTHRRTAEYPLQKKWHWQSHEWKHNEGGSLSEFEPMDCSVTGREPLSEPLSEFIQPQAEVANESGSSLSNASDTVIDLSLPAVYKNYCCTNNNSYETSKNKFMIAYLCQSESVLGLNSPKNNSNESMDRGLEVSGASEKPTSGRHSVIITATKSDSSDQLMQLDNDIPSSKRTPNCNNNSSPSNHGSDTKLSDTSDQPKIKIGRAFSSVKHIENSQTQRSVCSQSENSISLETVDNNSKNGSYNSDSNDKFLKGEIVKEYVKKVTSELKKEERQAKHLKRKLEGDQEDFLETLGLVTIRKKSEHELNILIKRSNHNTLPSLKLRPPTPPKVQLGEDFENKILQIAFDDPSLKKCDLSENEVAFLAELDLKPATKSDKHNREVQWRFMLTERMMREKRGAKLCGAKKLWNSDLASSKFHLPAKTLCNNPSLFGSLTVTLPTFLNEGPINTTSTGCSDLLRIAEAHLGSSNVEKYAKIENITVSATCVMRPVISYPKYVPNYVSQTSVSTNVPKVENANDDCTNSLYLNSGPVSSRSGSPDTSSKSLVALNSTGEKTSENIQDTVLSTGEDSRILKVPVVTFDPLNSAGNEENRDELSAVVKGENANSQCPSIIDVIIDADALNCEKAKIPVETF</sequence>
<proteinExistence type="predicted"/>
<accession>A0A8J2J8S3</accession>
<feature type="coiled-coil region" evidence="1">
    <location>
        <begin position="542"/>
        <end position="569"/>
    </location>
</feature>
<feature type="region of interest" description="Disordered" evidence="2">
    <location>
        <begin position="398"/>
        <end position="478"/>
    </location>
</feature>